<evidence type="ECO:0000313" key="5">
    <source>
        <dbReference type="WBParaSite" id="maker-uti_cns_0002216-snap-gene-0.9-mRNA-1"/>
    </source>
</evidence>
<protein>
    <submittedName>
        <fullName evidence="4 5">Secreted protein</fullName>
    </submittedName>
</protein>
<name>A0A1I8GE45_9PLAT</name>
<evidence type="ECO:0000313" key="4">
    <source>
        <dbReference type="WBParaSite" id="maker-uti_cns_0001539-snap-gene-0.35-mRNA-1"/>
    </source>
</evidence>
<dbReference type="WBParaSite" id="maker-uti_cns_0002216-snap-gene-0.9-mRNA-1">
    <property type="protein sequence ID" value="maker-uti_cns_0002216-snap-gene-0.9-mRNA-1"/>
    <property type="gene ID" value="maker-uti_cns_0002216-snap-gene-0.9"/>
</dbReference>
<evidence type="ECO:0000256" key="2">
    <source>
        <dbReference type="SAM" id="Phobius"/>
    </source>
</evidence>
<organism evidence="3 4">
    <name type="scientific">Macrostomum lignano</name>
    <dbReference type="NCBI Taxonomy" id="282301"/>
    <lineage>
        <taxon>Eukaryota</taxon>
        <taxon>Metazoa</taxon>
        <taxon>Spiralia</taxon>
        <taxon>Lophotrochozoa</taxon>
        <taxon>Platyhelminthes</taxon>
        <taxon>Rhabditophora</taxon>
        <taxon>Macrostomorpha</taxon>
        <taxon>Macrostomida</taxon>
        <taxon>Macrostomidae</taxon>
        <taxon>Macrostomum</taxon>
    </lineage>
</organism>
<dbReference type="Proteomes" id="UP000095280">
    <property type="component" value="Unplaced"/>
</dbReference>
<dbReference type="AlphaFoldDB" id="A0A1I8GE45"/>
<evidence type="ECO:0000313" key="3">
    <source>
        <dbReference type="Proteomes" id="UP000095280"/>
    </source>
</evidence>
<keyword evidence="2" id="KW-0812">Transmembrane</keyword>
<keyword evidence="2" id="KW-1133">Transmembrane helix</keyword>
<keyword evidence="2" id="KW-0472">Membrane</keyword>
<feature type="transmembrane region" description="Helical" evidence="2">
    <location>
        <begin position="57"/>
        <end position="75"/>
    </location>
</feature>
<reference evidence="4 5" key="1">
    <citation type="submission" date="2016-11" db="UniProtKB">
        <authorList>
            <consortium name="WormBaseParasite"/>
        </authorList>
    </citation>
    <scope>IDENTIFICATION</scope>
</reference>
<accession>A0A1I8GE45</accession>
<proteinExistence type="predicted"/>
<sequence>SRPPLCQSRLGQSRGSRTDFDSPTQPCRIRDGDREIAELGMADNCCGESKLDFLAMISWPFLLLLKLTALLLLTVDQLIDCLRAFFIEQARIEPATLSNCVGKLNFESGNCTSRHELEPSHRKEAFSPTVIRAADGVKTS</sequence>
<feature type="compositionally biased region" description="Polar residues" evidence="1">
    <location>
        <begin position="9"/>
        <end position="24"/>
    </location>
</feature>
<evidence type="ECO:0000256" key="1">
    <source>
        <dbReference type="SAM" id="MobiDB-lite"/>
    </source>
</evidence>
<feature type="region of interest" description="Disordered" evidence="1">
    <location>
        <begin position="1"/>
        <end position="24"/>
    </location>
</feature>
<keyword evidence="3" id="KW-1185">Reference proteome</keyword>
<dbReference type="WBParaSite" id="maker-uti_cns_0001539-snap-gene-0.35-mRNA-1">
    <property type="protein sequence ID" value="maker-uti_cns_0001539-snap-gene-0.35-mRNA-1"/>
    <property type="gene ID" value="maker-uti_cns_0001539-snap-gene-0.35"/>
</dbReference>